<evidence type="ECO:0000313" key="2">
    <source>
        <dbReference type="Proteomes" id="UP001609219"/>
    </source>
</evidence>
<dbReference type="EMBL" id="JBIMSN010000013">
    <property type="protein sequence ID" value="MFH5227615.1"/>
    <property type="molecule type" value="Genomic_DNA"/>
</dbReference>
<evidence type="ECO:0008006" key="3">
    <source>
        <dbReference type="Google" id="ProtNLM"/>
    </source>
</evidence>
<keyword evidence="2" id="KW-1185">Reference proteome</keyword>
<comment type="caution">
    <text evidence="1">The sequence shown here is derived from an EMBL/GenBank/DDBJ whole genome shotgun (WGS) entry which is preliminary data.</text>
</comment>
<reference evidence="1 2" key="1">
    <citation type="submission" date="2024-10" db="EMBL/GenBank/DDBJ databases">
        <authorList>
            <person name="Riesco R."/>
        </authorList>
    </citation>
    <scope>NUCLEOTIDE SEQUENCE [LARGE SCALE GENOMIC DNA]</scope>
    <source>
        <strain evidence="1 2">NCIMB 15450</strain>
    </source>
</reference>
<proteinExistence type="predicted"/>
<organism evidence="1 2">
    <name type="scientific">Antrihabitans spumae</name>
    <dbReference type="NCBI Taxonomy" id="3373370"/>
    <lineage>
        <taxon>Bacteria</taxon>
        <taxon>Bacillati</taxon>
        <taxon>Actinomycetota</taxon>
        <taxon>Actinomycetes</taxon>
        <taxon>Mycobacteriales</taxon>
        <taxon>Nocardiaceae</taxon>
        <taxon>Antrihabitans</taxon>
    </lineage>
</organism>
<dbReference type="Proteomes" id="UP001609219">
    <property type="component" value="Unassembled WGS sequence"/>
</dbReference>
<protein>
    <recommendedName>
        <fullName evidence="3">RNA polymerase sigma-70 region 2 domain-containing protein</fullName>
    </recommendedName>
</protein>
<gene>
    <name evidence="1" type="ORF">ACHIRB_03290</name>
</gene>
<name>A0ABW7K0S4_9NOCA</name>
<sequence length="314" mass="33534">MREQGFLGSHGVGLVSAIVREGLRRFHALAGREADDVVQEFFVDRIQALTAMLLAQATSDDSFGRLVRRSVQNWLIDQARKTGTGPLRRAIEKVLDESLEFDRVPLGHAGAGRWRLAGTNGEPWGGDTGRLIAVAWGVPNVRVPKWSSSSRRPPVADRATLVAIAHAILREAGGSLETAQLVHVFSQRFAASLDPIVISLDEGSDEDLDKDAPSADLPAEGTGPEEFVIAESVALDVAVAAAEIAGRLSDIERAIIPVLDNSAAVRERLGLGRSQSAQFASTLKSKIRALAGTREDRDEIVREVIAVCGGPAAS</sequence>
<accession>A0ABW7K0S4</accession>
<evidence type="ECO:0000313" key="1">
    <source>
        <dbReference type="EMBL" id="MFH5227615.1"/>
    </source>
</evidence>